<keyword evidence="1" id="KW-0175">Coiled coil</keyword>
<dbReference type="GeneID" id="135193882"/>
<proteinExistence type="predicted"/>
<gene>
    <name evidence="3" type="primary">LOC135193882</name>
</gene>
<protein>
    <submittedName>
        <fullName evidence="3">Uncharacterized protein LOC135193882</fullName>
    </submittedName>
</protein>
<sequence length="147" mass="17300">MENSQLIQLFEKIKIEMANQTKEIVSKIDDKLLPLINEIKELKAENNNLREKMANIEKYKRKNNIIIHGLNENEKSSSGLMTSTIEKIKNDLNISLESRDIDFIYRIGKKQEKARPILISFINGWRKNELMLNKKKFKDGYISEDYP</sequence>
<feature type="coiled-coil region" evidence="1">
    <location>
        <begin position="32"/>
        <end position="62"/>
    </location>
</feature>
<evidence type="ECO:0000313" key="2">
    <source>
        <dbReference type="Proteomes" id="UP001652626"/>
    </source>
</evidence>
<evidence type="ECO:0000313" key="3">
    <source>
        <dbReference type="RefSeq" id="XP_064074214.1"/>
    </source>
</evidence>
<evidence type="ECO:0000256" key="1">
    <source>
        <dbReference type="SAM" id="Coils"/>
    </source>
</evidence>
<organism evidence="2 3">
    <name type="scientific">Vanessa tameamea</name>
    <name type="common">Kamehameha butterfly</name>
    <dbReference type="NCBI Taxonomy" id="334116"/>
    <lineage>
        <taxon>Eukaryota</taxon>
        <taxon>Metazoa</taxon>
        <taxon>Ecdysozoa</taxon>
        <taxon>Arthropoda</taxon>
        <taxon>Hexapoda</taxon>
        <taxon>Insecta</taxon>
        <taxon>Pterygota</taxon>
        <taxon>Neoptera</taxon>
        <taxon>Endopterygota</taxon>
        <taxon>Lepidoptera</taxon>
        <taxon>Glossata</taxon>
        <taxon>Ditrysia</taxon>
        <taxon>Papilionoidea</taxon>
        <taxon>Nymphalidae</taxon>
        <taxon>Nymphalinae</taxon>
        <taxon>Vanessa</taxon>
    </lineage>
</organism>
<accession>A0ABM4ASD3</accession>
<reference evidence="3" key="1">
    <citation type="submission" date="2025-08" db="UniProtKB">
        <authorList>
            <consortium name="RefSeq"/>
        </authorList>
    </citation>
    <scope>IDENTIFICATION</scope>
    <source>
        <tissue evidence="3">Whole body</tissue>
    </source>
</reference>
<name>A0ABM4ASD3_VANTA</name>
<keyword evidence="2" id="KW-1185">Reference proteome</keyword>
<dbReference type="Proteomes" id="UP001652626">
    <property type="component" value="Chromosome 20"/>
</dbReference>
<dbReference type="RefSeq" id="XP_064074214.1">
    <property type="nucleotide sequence ID" value="XM_064218144.1"/>
</dbReference>